<comment type="caution">
    <text evidence="1">The sequence shown here is derived from an EMBL/GenBank/DDBJ whole genome shotgun (WGS) entry which is preliminary data.</text>
</comment>
<dbReference type="EMBL" id="CAFZ01000146">
    <property type="protein sequence ID" value="CCA72056.1"/>
    <property type="molecule type" value="Genomic_DNA"/>
</dbReference>
<name>G4TL63_SERID</name>
<evidence type="ECO:0000313" key="2">
    <source>
        <dbReference type="Proteomes" id="UP000007148"/>
    </source>
</evidence>
<dbReference type="InParanoid" id="G4TL63"/>
<dbReference type="Proteomes" id="UP000007148">
    <property type="component" value="Unassembled WGS sequence"/>
</dbReference>
<organism evidence="1 2">
    <name type="scientific">Serendipita indica (strain DSM 11827)</name>
    <name type="common">Root endophyte fungus</name>
    <name type="synonym">Piriformospora indica</name>
    <dbReference type="NCBI Taxonomy" id="1109443"/>
    <lineage>
        <taxon>Eukaryota</taxon>
        <taxon>Fungi</taxon>
        <taxon>Dikarya</taxon>
        <taxon>Basidiomycota</taxon>
        <taxon>Agaricomycotina</taxon>
        <taxon>Agaricomycetes</taxon>
        <taxon>Sebacinales</taxon>
        <taxon>Serendipitaceae</taxon>
        <taxon>Serendipita</taxon>
    </lineage>
</organism>
<proteinExistence type="predicted"/>
<reference evidence="1 2" key="1">
    <citation type="journal article" date="2011" name="PLoS Pathog.">
        <title>Endophytic Life Strategies Decoded by Genome and Transcriptome Analyses of the Mutualistic Root Symbiont Piriformospora indica.</title>
        <authorList>
            <person name="Zuccaro A."/>
            <person name="Lahrmann U."/>
            <person name="Guldener U."/>
            <person name="Langen G."/>
            <person name="Pfiffi S."/>
            <person name="Biedenkopf D."/>
            <person name="Wong P."/>
            <person name="Samans B."/>
            <person name="Grimm C."/>
            <person name="Basiewicz M."/>
            <person name="Murat C."/>
            <person name="Martin F."/>
            <person name="Kogel K.H."/>
        </authorList>
    </citation>
    <scope>NUCLEOTIDE SEQUENCE [LARGE SCALE GENOMIC DNA]</scope>
    <source>
        <strain evidence="1 2">DSM 11827</strain>
    </source>
</reference>
<dbReference type="HOGENOM" id="CLU_2813319_0_0_1"/>
<evidence type="ECO:0000313" key="1">
    <source>
        <dbReference type="EMBL" id="CCA72056.1"/>
    </source>
</evidence>
<sequence length="67" mass="7287">MTRLILRSNPIKEIILDPKINKASIRAFDVDETVPLIAFAEANKVWLLKVNGSSEPIGESAGPQGDV</sequence>
<keyword evidence="2" id="KW-1185">Reference proteome</keyword>
<dbReference type="AlphaFoldDB" id="G4TL63"/>
<gene>
    <name evidence="1" type="ORF">PIIN_05991</name>
</gene>
<protein>
    <submittedName>
        <fullName evidence="1">Uncharacterized protein</fullName>
    </submittedName>
</protein>
<accession>G4TL63</accession>